<reference evidence="1 2" key="1">
    <citation type="submission" date="2024-09" db="EMBL/GenBank/DDBJ databases">
        <authorList>
            <person name="Sun Q."/>
            <person name="Mori K."/>
        </authorList>
    </citation>
    <scope>NUCLEOTIDE SEQUENCE [LARGE SCALE GENOMIC DNA]</scope>
    <source>
        <strain evidence="1 2">ATCC 51285</strain>
    </source>
</reference>
<name>A0ABV5ZEZ4_9GAMM</name>
<dbReference type="Pfam" id="PF08888">
    <property type="entry name" value="HopJ"/>
    <property type="match status" value="1"/>
</dbReference>
<keyword evidence="2" id="KW-1185">Reference proteome</keyword>
<sequence length="124" mass="14312">MSSLSLDAFLQNIGTDPQLDFEHCMQVIQQHYDYTPTAFSNGLEGDLIVNDAGRNEGSCKIFAFARLHKLSEAQTLACFGRYYRVDVLQHPEGTDHQNIRLFMRYGWEGINFFQEPLRPKVFPH</sequence>
<gene>
    <name evidence="1" type="ORF">ACFFLH_11860</name>
</gene>
<dbReference type="EMBL" id="JBHLZN010000004">
    <property type="protein sequence ID" value="MFB9887104.1"/>
    <property type="molecule type" value="Genomic_DNA"/>
</dbReference>
<organism evidence="1 2">
    <name type="scientific">Balneatrix alpica</name>
    <dbReference type="NCBI Taxonomy" id="75684"/>
    <lineage>
        <taxon>Bacteria</taxon>
        <taxon>Pseudomonadati</taxon>
        <taxon>Pseudomonadota</taxon>
        <taxon>Gammaproteobacteria</taxon>
        <taxon>Oceanospirillales</taxon>
        <taxon>Balneatrichaceae</taxon>
        <taxon>Balneatrix</taxon>
    </lineage>
</organism>
<protein>
    <submittedName>
        <fullName evidence="1">HopJ type III effector protein</fullName>
    </submittedName>
</protein>
<proteinExistence type="predicted"/>
<dbReference type="RefSeq" id="WP_211249573.1">
    <property type="nucleotide sequence ID" value="NZ_JBHLZN010000004.1"/>
</dbReference>
<accession>A0ABV5ZEZ4</accession>
<dbReference type="InterPro" id="IPR014984">
    <property type="entry name" value="HopJ"/>
</dbReference>
<dbReference type="Gene3D" id="3.20.160.10">
    <property type="entry name" value="vpa0580 domain like"/>
    <property type="match status" value="1"/>
</dbReference>
<comment type="caution">
    <text evidence="1">The sequence shown here is derived from an EMBL/GenBank/DDBJ whole genome shotgun (WGS) entry which is preliminary data.</text>
</comment>
<dbReference type="Proteomes" id="UP001589628">
    <property type="component" value="Unassembled WGS sequence"/>
</dbReference>
<evidence type="ECO:0000313" key="1">
    <source>
        <dbReference type="EMBL" id="MFB9887104.1"/>
    </source>
</evidence>
<evidence type="ECO:0000313" key="2">
    <source>
        <dbReference type="Proteomes" id="UP001589628"/>
    </source>
</evidence>
<dbReference type="InterPro" id="IPR038604">
    <property type="entry name" value="HopJ_sf"/>
</dbReference>